<proteinExistence type="predicted"/>
<evidence type="ECO:0000313" key="2">
    <source>
        <dbReference type="Proteomes" id="UP000253303"/>
    </source>
</evidence>
<dbReference type="AlphaFoldDB" id="A0A366M7S6"/>
<gene>
    <name evidence="1" type="ORF">DP939_02780</name>
</gene>
<evidence type="ECO:0000313" key="1">
    <source>
        <dbReference type="EMBL" id="RBQ21654.1"/>
    </source>
</evidence>
<comment type="caution">
    <text evidence="1">The sequence shown here is derived from an EMBL/GenBank/DDBJ whole genome shotgun (WGS) entry which is preliminary data.</text>
</comment>
<dbReference type="Proteomes" id="UP000253303">
    <property type="component" value="Unassembled WGS sequence"/>
</dbReference>
<name>A0A366M7S6_9ACTN</name>
<dbReference type="OrthoDB" id="3483643at2"/>
<dbReference type="RefSeq" id="WP_113978507.1">
    <property type="nucleotide sequence ID" value="NZ_QMEY01000001.1"/>
</dbReference>
<protein>
    <submittedName>
        <fullName evidence="1">Uncharacterized protein</fullName>
    </submittedName>
</protein>
<dbReference type="EMBL" id="QMEY01000001">
    <property type="protein sequence ID" value="RBQ21654.1"/>
    <property type="molecule type" value="Genomic_DNA"/>
</dbReference>
<reference evidence="1 2" key="1">
    <citation type="submission" date="2018-06" db="EMBL/GenBank/DDBJ databases">
        <title>Sphaerisporangium craniellae sp. nov., isolated from a marine sponge in the South China Sea.</title>
        <authorList>
            <person name="Li L."/>
        </authorList>
    </citation>
    <scope>NUCLEOTIDE SEQUENCE [LARGE SCALE GENOMIC DNA]</scope>
    <source>
        <strain evidence="1 2">LHW63015</strain>
    </source>
</reference>
<accession>A0A366M7S6</accession>
<organism evidence="1 2">
    <name type="scientific">Spongiactinospora rosea</name>
    <dbReference type="NCBI Taxonomy" id="2248750"/>
    <lineage>
        <taxon>Bacteria</taxon>
        <taxon>Bacillati</taxon>
        <taxon>Actinomycetota</taxon>
        <taxon>Actinomycetes</taxon>
        <taxon>Streptosporangiales</taxon>
        <taxon>Streptosporangiaceae</taxon>
        <taxon>Spongiactinospora</taxon>
    </lineage>
</organism>
<keyword evidence="2" id="KW-1185">Reference proteome</keyword>
<sequence length="173" mass="18776">MGKSPTAIATTDYSPGDRDHVFEAIQPVVSAMTDLIHHRTADGEWQPFAERGDTAGLASEARAVLDALGGPIKTARRELARIDKGARMRALARARRRPDLTGHCIIVETIDADTARKIRRPEAAGQFGIVECHDGRRGKVWGVADEIPPEVGIEDVARVVASRYGARYAGVVR</sequence>